<dbReference type="EMBL" id="CM045760">
    <property type="protein sequence ID" value="KAI8025680.1"/>
    <property type="molecule type" value="Genomic_DNA"/>
</dbReference>
<accession>A0ACC0ILB2</accession>
<keyword evidence="2" id="KW-1185">Reference proteome</keyword>
<comment type="caution">
    <text evidence="1">The sequence shown here is derived from an EMBL/GenBank/DDBJ whole genome shotgun (WGS) entry which is preliminary data.</text>
</comment>
<evidence type="ECO:0000313" key="1">
    <source>
        <dbReference type="EMBL" id="KAI8025680.1"/>
    </source>
</evidence>
<sequence length="57" mass="6150">MVAPLAQTLEQVLGIGPFQGSIGFQMHRTQRSWARTPPATSPTGLQAAFPFSSLHVE</sequence>
<reference evidence="1 2" key="1">
    <citation type="journal article" date="2022" name="Plant J.">
        <title>Chromosome-level genome of Camellia lanceoleosa provides a valuable resource for understanding genome evolution and self-incompatibility.</title>
        <authorList>
            <person name="Gong W."/>
            <person name="Xiao S."/>
            <person name="Wang L."/>
            <person name="Liao Z."/>
            <person name="Chang Y."/>
            <person name="Mo W."/>
            <person name="Hu G."/>
            <person name="Li W."/>
            <person name="Zhao G."/>
            <person name="Zhu H."/>
            <person name="Hu X."/>
            <person name="Ji K."/>
            <person name="Xiang X."/>
            <person name="Song Q."/>
            <person name="Yuan D."/>
            <person name="Jin S."/>
            <person name="Zhang L."/>
        </authorList>
    </citation>
    <scope>NUCLEOTIDE SEQUENCE [LARGE SCALE GENOMIC DNA]</scope>
    <source>
        <strain evidence="1">SQ_2022a</strain>
    </source>
</reference>
<gene>
    <name evidence="1" type="ORF">LOK49_LG02G03165</name>
</gene>
<evidence type="ECO:0000313" key="2">
    <source>
        <dbReference type="Proteomes" id="UP001060215"/>
    </source>
</evidence>
<protein>
    <submittedName>
        <fullName evidence="1">Uncharacterized protein</fullName>
    </submittedName>
</protein>
<dbReference type="Proteomes" id="UP001060215">
    <property type="component" value="Chromosome 3"/>
</dbReference>
<organism evidence="1 2">
    <name type="scientific">Camellia lanceoleosa</name>
    <dbReference type="NCBI Taxonomy" id="1840588"/>
    <lineage>
        <taxon>Eukaryota</taxon>
        <taxon>Viridiplantae</taxon>
        <taxon>Streptophyta</taxon>
        <taxon>Embryophyta</taxon>
        <taxon>Tracheophyta</taxon>
        <taxon>Spermatophyta</taxon>
        <taxon>Magnoliopsida</taxon>
        <taxon>eudicotyledons</taxon>
        <taxon>Gunneridae</taxon>
        <taxon>Pentapetalae</taxon>
        <taxon>asterids</taxon>
        <taxon>Ericales</taxon>
        <taxon>Theaceae</taxon>
        <taxon>Camellia</taxon>
    </lineage>
</organism>
<name>A0ACC0ILB2_9ERIC</name>
<proteinExistence type="predicted"/>